<name>A0ABY6Q1X2_9ACTN</name>
<protein>
    <recommendedName>
        <fullName evidence="3">DNA polymerase Y family protein</fullName>
    </recommendedName>
</protein>
<evidence type="ECO:0008006" key="3">
    <source>
        <dbReference type="Google" id="ProtNLM"/>
    </source>
</evidence>
<dbReference type="Pfam" id="PF19698">
    <property type="entry name" value="DUF6197"/>
    <property type="match status" value="1"/>
</dbReference>
<organism evidence="1 2">
    <name type="scientific">Streptomyces drozdowiczii</name>
    <dbReference type="NCBI Taxonomy" id="202862"/>
    <lineage>
        <taxon>Bacteria</taxon>
        <taxon>Bacillati</taxon>
        <taxon>Actinomycetota</taxon>
        <taxon>Actinomycetes</taxon>
        <taxon>Kitasatosporales</taxon>
        <taxon>Streptomycetaceae</taxon>
        <taxon>Streptomyces</taxon>
    </lineage>
</organism>
<sequence length="174" mass="18802">MPHTTLSPTPTPAPALSLDERLALANTEMTARLDEAAVAYEVNTAHITTEPVDLADLVTLPLTPTLQPPTPHPTPVAALLQRAHHRLLTGGWCAGRFEDENGALCLFGAVRTEARFDLRLEMAAMDVLLDAIRRQFGDRFQSAVAFNDAHKGSDGRVPIRLLGQAADLAHARSI</sequence>
<dbReference type="Proteomes" id="UP001164963">
    <property type="component" value="Chromosome"/>
</dbReference>
<gene>
    <name evidence="1" type="ORF">NEH16_32845</name>
</gene>
<dbReference type="InterPro" id="IPR045677">
    <property type="entry name" value="DUF6197"/>
</dbReference>
<evidence type="ECO:0000313" key="1">
    <source>
        <dbReference type="EMBL" id="UZK58229.1"/>
    </source>
</evidence>
<dbReference type="EMBL" id="CP098740">
    <property type="protein sequence ID" value="UZK58229.1"/>
    <property type="molecule type" value="Genomic_DNA"/>
</dbReference>
<accession>A0ABY6Q1X2</accession>
<proteinExistence type="predicted"/>
<dbReference type="RefSeq" id="WP_265546802.1">
    <property type="nucleotide sequence ID" value="NZ_CP098740.1"/>
</dbReference>
<evidence type="ECO:0000313" key="2">
    <source>
        <dbReference type="Proteomes" id="UP001164963"/>
    </source>
</evidence>
<keyword evidence="2" id="KW-1185">Reference proteome</keyword>
<reference evidence="1" key="1">
    <citation type="journal article" date="2022" name="Front. Microbiol.">
        <title>Mirubactin C rescues the lethal effect of cell wall biosynthesis mutations in Bacillus subtilis.</title>
        <authorList>
            <person name="Kepplinger B."/>
            <person name="Wen X."/>
            <person name="Tyler A.R."/>
            <person name="Kim B.Y."/>
            <person name="Brown J."/>
            <person name="Banks P."/>
            <person name="Dashti Y."/>
            <person name="Mackenzie E.S."/>
            <person name="Wills C."/>
            <person name="Kawai Y."/>
            <person name="Waldron K.J."/>
            <person name="Allenby N.E.E."/>
            <person name="Wu L.J."/>
            <person name="Hall M.J."/>
            <person name="Errington J."/>
        </authorList>
    </citation>
    <scope>NUCLEOTIDE SEQUENCE</scope>
    <source>
        <strain evidence="1">MDA8-470</strain>
    </source>
</reference>